<dbReference type="AlphaFoldDB" id="X6MF91"/>
<dbReference type="SUPFAM" id="SSF56112">
    <property type="entry name" value="Protein kinase-like (PK-like)"/>
    <property type="match status" value="1"/>
</dbReference>
<reference evidence="5 6" key="1">
    <citation type="journal article" date="2013" name="Curr. Biol.">
        <title>The Genome of the Foraminiferan Reticulomyxa filosa.</title>
        <authorList>
            <person name="Glockner G."/>
            <person name="Hulsmann N."/>
            <person name="Schleicher M."/>
            <person name="Noegel A.A."/>
            <person name="Eichinger L."/>
            <person name="Gallinger C."/>
            <person name="Pawlowski J."/>
            <person name="Sierra R."/>
            <person name="Euteneuer U."/>
            <person name="Pillet L."/>
            <person name="Moustafa A."/>
            <person name="Platzer M."/>
            <person name="Groth M."/>
            <person name="Szafranski K."/>
            <person name="Schliwa M."/>
        </authorList>
    </citation>
    <scope>NUCLEOTIDE SEQUENCE [LARGE SCALE GENOMIC DNA]</scope>
</reference>
<evidence type="ECO:0000313" key="6">
    <source>
        <dbReference type="Proteomes" id="UP000023152"/>
    </source>
</evidence>
<keyword evidence="6" id="KW-1185">Reference proteome</keyword>
<keyword evidence="5" id="KW-0808">Transferase</keyword>
<proteinExistence type="predicted"/>
<feature type="non-terminal residue" evidence="5">
    <location>
        <position position="201"/>
    </location>
</feature>
<dbReference type="PROSITE" id="PS50011">
    <property type="entry name" value="PROTEIN_KINASE_DOM"/>
    <property type="match status" value="1"/>
</dbReference>
<dbReference type="Proteomes" id="UP000023152">
    <property type="component" value="Unassembled WGS sequence"/>
</dbReference>
<comment type="caution">
    <text evidence="5">The sequence shown here is derived from an EMBL/GenBank/DDBJ whole genome shotgun (WGS) entry which is preliminary data.</text>
</comment>
<dbReference type="InterPro" id="IPR011009">
    <property type="entry name" value="Kinase-like_dom_sf"/>
</dbReference>
<organism evidence="5 6">
    <name type="scientific">Reticulomyxa filosa</name>
    <dbReference type="NCBI Taxonomy" id="46433"/>
    <lineage>
        <taxon>Eukaryota</taxon>
        <taxon>Sar</taxon>
        <taxon>Rhizaria</taxon>
        <taxon>Retaria</taxon>
        <taxon>Foraminifera</taxon>
        <taxon>Monothalamids</taxon>
        <taxon>Reticulomyxidae</taxon>
        <taxon>Reticulomyxa</taxon>
    </lineage>
</organism>
<dbReference type="EMBL" id="ASPP01021207">
    <property type="protein sequence ID" value="ETO12688.1"/>
    <property type="molecule type" value="Genomic_DNA"/>
</dbReference>
<feature type="compositionally biased region" description="Low complexity" evidence="3">
    <location>
        <begin position="59"/>
        <end position="81"/>
    </location>
</feature>
<sequence length="201" mass="23693">MYMFYQLLMGLKFMHSAESYTYNKKKKETVICDFGLARSVTEELDTNDTTVFDDKNPTDENNNDNNNGSSNNSNNNSSTSPNRKKKAPLKKKELTRHVVTRWYRAPEVILLQQTRKHIAAVDMWSAGCIFYELLQMSHKCCPDLEKRGPLFPGDSSFPLSPYRFEKEEQLRNNKNFGENYASRYDQLRGYYIYIYIYIYIY</sequence>
<dbReference type="GO" id="GO:0004672">
    <property type="term" value="F:protein kinase activity"/>
    <property type="evidence" value="ECO:0007669"/>
    <property type="project" value="InterPro"/>
</dbReference>
<dbReference type="GO" id="GO:0005524">
    <property type="term" value="F:ATP binding"/>
    <property type="evidence" value="ECO:0007669"/>
    <property type="project" value="UniProtKB-KW"/>
</dbReference>
<evidence type="ECO:0000256" key="2">
    <source>
        <dbReference type="ARBA" id="ARBA00022840"/>
    </source>
</evidence>
<name>X6MF91_RETFI</name>
<accession>X6MF91</accession>
<evidence type="ECO:0000313" key="5">
    <source>
        <dbReference type="EMBL" id="ETO12688.1"/>
    </source>
</evidence>
<dbReference type="OrthoDB" id="192887at2759"/>
<keyword evidence="2" id="KW-0067">ATP-binding</keyword>
<gene>
    <name evidence="5" type="ORF">RFI_24686</name>
</gene>
<evidence type="ECO:0000256" key="3">
    <source>
        <dbReference type="SAM" id="MobiDB-lite"/>
    </source>
</evidence>
<feature type="region of interest" description="Disordered" evidence="3">
    <location>
        <begin position="47"/>
        <end position="93"/>
    </location>
</feature>
<protein>
    <submittedName>
        <fullName evidence="5">Mitogen-activated protein kinase 2</fullName>
    </submittedName>
</protein>
<dbReference type="InterPro" id="IPR050117">
    <property type="entry name" value="MAPK"/>
</dbReference>
<keyword evidence="1" id="KW-0547">Nucleotide-binding</keyword>
<dbReference type="PANTHER" id="PTHR24055">
    <property type="entry name" value="MITOGEN-ACTIVATED PROTEIN KINASE"/>
    <property type="match status" value="1"/>
</dbReference>
<dbReference type="InterPro" id="IPR000719">
    <property type="entry name" value="Prot_kinase_dom"/>
</dbReference>
<keyword evidence="5" id="KW-0418">Kinase</keyword>
<dbReference type="Gene3D" id="1.10.510.10">
    <property type="entry name" value="Transferase(Phosphotransferase) domain 1"/>
    <property type="match status" value="1"/>
</dbReference>
<evidence type="ECO:0000256" key="1">
    <source>
        <dbReference type="ARBA" id="ARBA00022741"/>
    </source>
</evidence>
<evidence type="ECO:0000259" key="4">
    <source>
        <dbReference type="PROSITE" id="PS50011"/>
    </source>
</evidence>
<dbReference type="Pfam" id="PF00069">
    <property type="entry name" value="Pkinase"/>
    <property type="match status" value="1"/>
</dbReference>
<feature type="domain" description="Protein kinase" evidence="4">
    <location>
        <begin position="1"/>
        <end position="201"/>
    </location>
</feature>